<dbReference type="CDD" id="cd19138">
    <property type="entry name" value="AKR_YeaE"/>
    <property type="match status" value="1"/>
</dbReference>
<proteinExistence type="predicted"/>
<accession>A0ABY3DNR1</accession>
<dbReference type="InterPro" id="IPR023210">
    <property type="entry name" value="NADP_OxRdtase_dom"/>
</dbReference>
<evidence type="ECO:0000259" key="1">
    <source>
        <dbReference type="Pfam" id="PF00248"/>
    </source>
</evidence>
<dbReference type="PRINTS" id="PR00069">
    <property type="entry name" value="ALDKETRDTASE"/>
</dbReference>
<dbReference type="RefSeq" id="WP_144344010.1">
    <property type="nucleotide sequence ID" value="NZ_VMBP01000005.1"/>
</dbReference>
<dbReference type="Gene3D" id="3.20.20.100">
    <property type="entry name" value="NADP-dependent oxidoreductase domain"/>
    <property type="match status" value="1"/>
</dbReference>
<name>A0ABY3DNR1_9HYPH</name>
<organism evidence="2 3">
    <name type="scientific">Ancylobacter moscoviensis</name>
    <dbReference type="NCBI Taxonomy" id="2597768"/>
    <lineage>
        <taxon>Bacteria</taxon>
        <taxon>Pseudomonadati</taxon>
        <taxon>Pseudomonadota</taxon>
        <taxon>Alphaproteobacteria</taxon>
        <taxon>Hyphomicrobiales</taxon>
        <taxon>Xanthobacteraceae</taxon>
        <taxon>Ancylobacter</taxon>
    </lineage>
</organism>
<dbReference type="PANTHER" id="PTHR43638:SF3">
    <property type="entry name" value="ALDEHYDE REDUCTASE"/>
    <property type="match status" value="1"/>
</dbReference>
<dbReference type="PANTHER" id="PTHR43638">
    <property type="entry name" value="OXIDOREDUCTASE, ALDO/KETO REDUCTASE FAMILY PROTEIN"/>
    <property type="match status" value="1"/>
</dbReference>
<evidence type="ECO:0000313" key="2">
    <source>
        <dbReference type="EMBL" id="TSJ61086.1"/>
    </source>
</evidence>
<dbReference type="Proteomes" id="UP000315321">
    <property type="component" value="Unassembled WGS sequence"/>
</dbReference>
<reference evidence="2 3" key="1">
    <citation type="submission" date="2019-07" db="EMBL/GenBank/DDBJ databases">
        <authorList>
            <person name="Grouzdev D.S."/>
        </authorList>
    </citation>
    <scope>NUCLEOTIDE SEQUENCE [LARGE SCALE GENOMIC DNA]</scope>
    <source>
        <strain evidence="2 3">3C</strain>
    </source>
</reference>
<dbReference type="SUPFAM" id="SSF51430">
    <property type="entry name" value="NAD(P)-linked oxidoreductase"/>
    <property type="match status" value="1"/>
</dbReference>
<evidence type="ECO:0000313" key="3">
    <source>
        <dbReference type="Proteomes" id="UP000315321"/>
    </source>
</evidence>
<comment type="caution">
    <text evidence="2">The sequence shown here is derived from an EMBL/GenBank/DDBJ whole genome shotgun (WGS) entry which is preliminary data.</text>
</comment>
<keyword evidence="3" id="KW-1185">Reference proteome</keyword>
<dbReference type="InterPro" id="IPR020471">
    <property type="entry name" value="AKR"/>
</dbReference>
<dbReference type="EMBL" id="VMBP01000005">
    <property type="protein sequence ID" value="TSJ61086.1"/>
    <property type="molecule type" value="Genomic_DNA"/>
</dbReference>
<dbReference type="Pfam" id="PF00248">
    <property type="entry name" value="Aldo_ket_red"/>
    <property type="match status" value="1"/>
</dbReference>
<dbReference type="InterPro" id="IPR036812">
    <property type="entry name" value="NAD(P)_OxRdtase_dom_sf"/>
</dbReference>
<protein>
    <submittedName>
        <fullName evidence="2">Aldo/keto reductase</fullName>
    </submittedName>
</protein>
<gene>
    <name evidence="2" type="ORF">FO470_16230</name>
</gene>
<sequence length="278" mass="30721">MSGKVVLPGGEKVPALGIGTWMMGERAAARKEEAESVRLGIELGLTLVDTAEMYGDGACETFLGEALAGLREKVFLVSKVYPQNASRAGVVAACERSLKRLKTDRLDLYLLHWRGGVPLEETIIGFEHLKTQGKIRHWGVSNLDTDDMNELYETPGGEGCAVNQVLYNLTRRGPEYDLLPWLEEHEMPLMAYSPIEQGRIRTSGVLAEIAAKHKAKPFQVALAWVLRNPNNIVIPKASRPEHMRENAGARDIRLDGEDLAALDAAFPPPTRKRALEML</sequence>
<feature type="domain" description="NADP-dependent oxidoreductase" evidence="1">
    <location>
        <begin position="16"/>
        <end position="264"/>
    </location>
</feature>